<keyword evidence="3" id="KW-1185">Reference proteome</keyword>
<name>A0A9P7GPG1_9AGAR</name>
<dbReference type="EMBL" id="JABCKI010000306">
    <property type="protein sequence ID" value="KAG5651055.1"/>
    <property type="molecule type" value="Genomic_DNA"/>
</dbReference>
<evidence type="ECO:0000256" key="1">
    <source>
        <dbReference type="SAM" id="MobiDB-lite"/>
    </source>
</evidence>
<proteinExistence type="predicted"/>
<feature type="region of interest" description="Disordered" evidence="1">
    <location>
        <begin position="1"/>
        <end position="22"/>
    </location>
</feature>
<evidence type="ECO:0000313" key="3">
    <source>
        <dbReference type="Proteomes" id="UP000717328"/>
    </source>
</evidence>
<sequence>MVLQSKFHSNGARTTTPPPSVLPSKLRALRTRKTQRRTRVKGTKCCAEQAAHRVRVAKVPALKTQAPAPTMPVRLPKKLGRPAVREVSREALVAVDKSLVDVHPAYLREGLAAFGPELIKSLSGVRASAPTGAMPTELDITVDTNATAVPSHILAVYGPTTTSSSSPSSSSTSPSRKITLYPVHSLYLAAHCARLPAFPATLPSPSFTPGESSVRCTVPVRPLCLPSPATYPHLSGFLYTQSPEVLLASVLPTPPPASLTHQRHCEDGRAQYVRSLAQTYTPQRLLQHALLLHGVWRNACALGVVVPAFWDTVDLAWGVLLDAIALGTGAQEPVAVQV</sequence>
<evidence type="ECO:0000313" key="2">
    <source>
        <dbReference type="EMBL" id="KAG5651055.1"/>
    </source>
</evidence>
<gene>
    <name evidence="2" type="ORF">H0H81_010051</name>
</gene>
<protein>
    <recommendedName>
        <fullName evidence="4">Clp1-like protein</fullName>
    </recommendedName>
</protein>
<evidence type="ECO:0008006" key="4">
    <source>
        <dbReference type="Google" id="ProtNLM"/>
    </source>
</evidence>
<dbReference type="OrthoDB" id="2570975at2759"/>
<dbReference type="AlphaFoldDB" id="A0A9P7GPG1"/>
<comment type="caution">
    <text evidence="2">The sequence shown here is derived from an EMBL/GenBank/DDBJ whole genome shotgun (WGS) entry which is preliminary data.</text>
</comment>
<reference evidence="2" key="1">
    <citation type="submission" date="2021-02" db="EMBL/GenBank/DDBJ databases">
        <authorList>
            <person name="Nieuwenhuis M."/>
            <person name="Van De Peppel L.J.J."/>
        </authorList>
    </citation>
    <scope>NUCLEOTIDE SEQUENCE</scope>
    <source>
        <strain evidence="2">D49</strain>
    </source>
</reference>
<organism evidence="2 3">
    <name type="scientific">Sphagnurus paluster</name>
    <dbReference type="NCBI Taxonomy" id="117069"/>
    <lineage>
        <taxon>Eukaryota</taxon>
        <taxon>Fungi</taxon>
        <taxon>Dikarya</taxon>
        <taxon>Basidiomycota</taxon>
        <taxon>Agaricomycotina</taxon>
        <taxon>Agaricomycetes</taxon>
        <taxon>Agaricomycetidae</taxon>
        <taxon>Agaricales</taxon>
        <taxon>Tricholomatineae</taxon>
        <taxon>Lyophyllaceae</taxon>
        <taxon>Sphagnurus</taxon>
    </lineage>
</organism>
<feature type="compositionally biased region" description="Polar residues" evidence="1">
    <location>
        <begin position="1"/>
        <end position="15"/>
    </location>
</feature>
<reference evidence="2" key="2">
    <citation type="submission" date="2021-10" db="EMBL/GenBank/DDBJ databases">
        <title>Phylogenomics reveals ancestral predisposition of the termite-cultivated fungus Termitomyces towards a domesticated lifestyle.</title>
        <authorList>
            <person name="Auxier B."/>
            <person name="Grum-Grzhimaylo A."/>
            <person name="Cardenas M.E."/>
            <person name="Lodge J.D."/>
            <person name="Laessoe T."/>
            <person name="Pedersen O."/>
            <person name="Smith M.E."/>
            <person name="Kuyper T.W."/>
            <person name="Franco-Molano E.A."/>
            <person name="Baroni T.J."/>
            <person name="Aanen D.K."/>
        </authorList>
    </citation>
    <scope>NUCLEOTIDE SEQUENCE</scope>
    <source>
        <strain evidence="2">D49</strain>
    </source>
</reference>
<accession>A0A9P7GPG1</accession>
<dbReference type="Proteomes" id="UP000717328">
    <property type="component" value="Unassembled WGS sequence"/>
</dbReference>